<evidence type="ECO:0000313" key="3">
    <source>
        <dbReference type="EMBL" id="PLZ98481.1"/>
    </source>
</evidence>
<evidence type="ECO:0000313" key="4">
    <source>
        <dbReference type="Proteomes" id="UP000235025"/>
    </source>
</evidence>
<sequence>MSSEDEKKYKDLEIKYKKVDVIARVVGALAAIASATAAFLALRNYTNNPAFAPQPLLNKPLTSPNQAVPNSSSDSTVPALPSTPLNQQVTPTTPPPLKQESLSIPANKPTAPSSKIKNDDDADDDGVRDQDDDDD</sequence>
<name>A0A2N6KGT2_9CYAN</name>
<keyword evidence="2" id="KW-1133">Transmembrane helix</keyword>
<feature type="compositionally biased region" description="Acidic residues" evidence="1">
    <location>
        <begin position="120"/>
        <end position="135"/>
    </location>
</feature>
<accession>A0A2N6KGT2</accession>
<protein>
    <submittedName>
        <fullName evidence="3">Uncharacterized protein</fullName>
    </submittedName>
</protein>
<gene>
    <name evidence="3" type="ORF">CEN50_11170</name>
</gene>
<evidence type="ECO:0000256" key="2">
    <source>
        <dbReference type="SAM" id="Phobius"/>
    </source>
</evidence>
<dbReference type="AlphaFoldDB" id="A0A2N6KGT2"/>
<feature type="compositionally biased region" description="Polar residues" evidence="1">
    <location>
        <begin position="100"/>
        <end position="115"/>
    </location>
</feature>
<feature type="transmembrane region" description="Helical" evidence="2">
    <location>
        <begin position="21"/>
        <end position="42"/>
    </location>
</feature>
<dbReference type="Proteomes" id="UP000235025">
    <property type="component" value="Unassembled WGS sequence"/>
</dbReference>
<evidence type="ECO:0000256" key="1">
    <source>
        <dbReference type="SAM" id="MobiDB-lite"/>
    </source>
</evidence>
<keyword evidence="2" id="KW-0472">Membrane</keyword>
<keyword evidence="2" id="KW-0812">Transmembrane</keyword>
<feature type="compositionally biased region" description="Polar residues" evidence="1">
    <location>
        <begin position="60"/>
        <end position="76"/>
    </location>
</feature>
<proteinExistence type="predicted"/>
<dbReference type="RefSeq" id="WP_102172720.1">
    <property type="nucleotide sequence ID" value="NZ_NMQA01000119.1"/>
</dbReference>
<comment type="caution">
    <text evidence="3">The sequence shown here is derived from an EMBL/GenBank/DDBJ whole genome shotgun (WGS) entry which is preliminary data.</text>
</comment>
<reference evidence="3 4" key="1">
    <citation type="submission" date="2017-07" db="EMBL/GenBank/DDBJ databases">
        <title>Genomes of Fischerella (Mastigocladus) sp. strains.</title>
        <authorList>
            <person name="Miller S.R."/>
        </authorList>
    </citation>
    <scope>NUCLEOTIDE SEQUENCE [LARGE SCALE GENOMIC DNA]</scope>
    <source>
        <strain evidence="3 4">CCMEE 5268</strain>
    </source>
</reference>
<feature type="region of interest" description="Disordered" evidence="1">
    <location>
        <begin position="49"/>
        <end position="135"/>
    </location>
</feature>
<organism evidence="3 4">
    <name type="scientific">Fischerella thermalis CCMEE 5268</name>
    <dbReference type="NCBI Taxonomy" id="2019662"/>
    <lineage>
        <taxon>Bacteria</taxon>
        <taxon>Bacillati</taxon>
        <taxon>Cyanobacteriota</taxon>
        <taxon>Cyanophyceae</taxon>
        <taxon>Nostocales</taxon>
        <taxon>Hapalosiphonaceae</taxon>
        <taxon>Fischerella</taxon>
    </lineage>
</organism>
<dbReference type="EMBL" id="NMQA01000119">
    <property type="protein sequence ID" value="PLZ98481.1"/>
    <property type="molecule type" value="Genomic_DNA"/>
</dbReference>